<dbReference type="InterPro" id="IPR029260">
    <property type="entry name" value="DSPn"/>
</dbReference>
<dbReference type="PROSITE" id="PS50056">
    <property type="entry name" value="TYR_PHOSPHATASE_2"/>
    <property type="match status" value="1"/>
</dbReference>
<feature type="region of interest" description="Disordered" evidence="14">
    <location>
        <begin position="1"/>
        <end position="66"/>
    </location>
</feature>
<feature type="compositionally biased region" description="Low complexity" evidence="14">
    <location>
        <begin position="739"/>
        <end position="752"/>
    </location>
</feature>
<dbReference type="InterPro" id="IPR029021">
    <property type="entry name" value="Prot-tyrosine_phosphatase-like"/>
</dbReference>
<dbReference type="AlphaFoldDB" id="A0A2S5BAL7"/>
<keyword evidence="11" id="KW-0539">Nucleus</keyword>
<feature type="compositionally biased region" description="Pro residues" evidence="14">
    <location>
        <begin position="541"/>
        <end position="551"/>
    </location>
</feature>
<dbReference type="Proteomes" id="UP000237144">
    <property type="component" value="Unassembled WGS sequence"/>
</dbReference>
<evidence type="ECO:0000256" key="13">
    <source>
        <dbReference type="ARBA" id="ARBA00023306"/>
    </source>
</evidence>
<evidence type="ECO:0000313" key="18">
    <source>
        <dbReference type="Proteomes" id="UP000237144"/>
    </source>
</evidence>
<dbReference type="InterPro" id="IPR000387">
    <property type="entry name" value="Tyr_Pase_dom"/>
</dbReference>
<dbReference type="CDD" id="cd17657">
    <property type="entry name" value="CDC14_N"/>
    <property type="match status" value="1"/>
</dbReference>
<dbReference type="GO" id="GO:0004725">
    <property type="term" value="F:protein tyrosine phosphatase activity"/>
    <property type="evidence" value="ECO:0007669"/>
    <property type="project" value="UniProtKB-EC"/>
</dbReference>
<dbReference type="GO" id="GO:0051321">
    <property type="term" value="P:meiotic cell cycle"/>
    <property type="evidence" value="ECO:0007669"/>
    <property type="project" value="UniProtKB-KW"/>
</dbReference>
<evidence type="ECO:0000256" key="3">
    <source>
        <dbReference type="ARBA" id="ARBA00007315"/>
    </source>
</evidence>
<feature type="compositionally biased region" description="Low complexity" evidence="14">
    <location>
        <begin position="674"/>
        <end position="685"/>
    </location>
</feature>
<evidence type="ECO:0000256" key="7">
    <source>
        <dbReference type="ARBA" id="ARBA00022618"/>
    </source>
</evidence>
<feature type="region of interest" description="Disordered" evidence="14">
    <location>
        <begin position="509"/>
        <end position="688"/>
    </location>
</feature>
<feature type="region of interest" description="Disordered" evidence="14">
    <location>
        <begin position="302"/>
        <end position="322"/>
    </location>
</feature>
<comment type="similarity">
    <text evidence="3">Belongs to the protein-tyrosine phosphatase family. Non-receptor class CDC14 subfamily.</text>
</comment>
<evidence type="ECO:0000256" key="12">
    <source>
        <dbReference type="ARBA" id="ARBA00023254"/>
    </source>
</evidence>
<reference evidence="17 18" key="1">
    <citation type="journal article" date="2018" name="Front. Microbiol.">
        <title>Prospects for Fungal Bioremediation of Acidic Radioactive Waste Sites: Characterization and Genome Sequence of Rhodotorula taiwanensis MD1149.</title>
        <authorList>
            <person name="Tkavc R."/>
            <person name="Matrosova V.Y."/>
            <person name="Grichenko O.E."/>
            <person name="Gostincar C."/>
            <person name="Volpe R.P."/>
            <person name="Klimenkova P."/>
            <person name="Gaidamakova E.K."/>
            <person name="Zhou C.E."/>
            <person name="Stewart B.J."/>
            <person name="Lyman M.G."/>
            <person name="Malfatti S.A."/>
            <person name="Rubinfeld B."/>
            <person name="Courtot M."/>
            <person name="Singh J."/>
            <person name="Dalgard C.L."/>
            <person name="Hamilton T."/>
            <person name="Frey K.G."/>
            <person name="Gunde-Cimerman N."/>
            <person name="Dugan L."/>
            <person name="Daly M.J."/>
        </authorList>
    </citation>
    <scope>NUCLEOTIDE SEQUENCE [LARGE SCALE GENOMIC DNA]</scope>
    <source>
        <strain evidence="17 18">MD1149</strain>
    </source>
</reference>
<dbReference type="EC" id="3.1.3.48" evidence="4"/>
<dbReference type="Gene3D" id="3.90.190.10">
    <property type="entry name" value="Protein tyrosine phosphatase superfamily"/>
    <property type="match status" value="2"/>
</dbReference>
<evidence type="ECO:0000256" key="6">
    <source>
        <dbReference type="ARBA" id="ARBA00022553"/>
    </source>
</evidence>
<dbReference type="GO" id="GO:0051301">
    <property type="term" value="P:cell division"/>
    <property type="evidence" value="ECO:0007669"/>
    <property type="project" value="UniProtKB-KW"/>
</dbReference>
<dbReference type="Pfam" id="PF22785">
    <property type="entry name" value="Tc-R-P"/>
    <property type="match status" value="1"/>
</dbReference>
<feature type="domain" description="Tyrosine specific protein phosphatases" evidence="16">
    <location>
        <begin position="381"/>
        <end position="446"/>
    </location>
</feature>
<feature type="compositionally biased region" description="Acidic residues" evidence="14">
    <location>
        <begin position="622"/>
        <end position="637"/>
    </location>
</feature>
<dbReference type="GO" id="GO:0007096">
    <property type="term" value="P:regulation of exit from mitosis"/>
    <property type="evidence" value="ECO:0007669"/>
    <property type="project" value="UniProtKB-ARBA"/>
</dbReference>
<gene>
    <name evidence="17" type="ORF">BMF94_3363</name>
</gene>
<dbReference type="SUPFAM" id="SSF52799">
    <property type="entry name" value="(Phosphotyrosine protein) phosphatases II"/>
    <property type="match status" value="2"/>
</dbReference>
<feature type="compositionally biased region" description="Polar residues" evidence="14">
    <location>
        <begin position="758"/>
        <end position="791"/>
    </location>
</feature>
<evidence type="ECO:0000256" key="4">
    <source>
        <dbReference type="ARBA" id="ARBA00013064"/>
    </source>
</evidence>
<evidence type="ECO:0000256" key="1">
    <source>
        <dbReference type="ARBA" id="ARBA00004123"/>
    </source>
</evidence>
<dbReference type="STRING" id="741276.A0A2S5BAL7"/>
<name>A0A2S5BAL7_9BASI</name>
<dbReference type="GO" id="GO:0005816">
    <property type="term" value="C:spindle pole body"/>
    <property type="evidence" value="ECO:0007669"/>
    <property type="project" value="UniProtKB-ARBA"/>
</dbReference>
<dbReference type="SMART" id="SM00195">
    <property type="entry name" value="DSPc"/>
    <property type="match status" value="1"/>
</dbReference>
<dbReference type="GO" id="GO:0032954">
    <property type="term" value="P:regulation of cytokinetic process"/>
    <property type="evidence" value="ECO:0007669"/>
    <property type="project" value="UniProtKB-ARBA"/>
</dbReference>
<evidence type="ECO:0000256" key="10">
    <source>
        <dbReference type="ARBA" id="ARBA00022912"/>
    </source>
</evidence>
<evidence type="ECO:0000313" key="17">
    <source>
        <dbReference type="EMBL" id="POY73822.1"/>
    </source>
</evidence>
<dbReference type="PROSITE" id="PS00383">
    <property type="entry name" value="TYR_PHOSPHATASE_1"/>
    <property type="match status" value="1"/>
</dbReference>
<keyword evidence="8" id="KW-0498">Mitosis</keyword>
<feature type="region of interest" description="Disordered" evidence="14">
    <location>
        <begin position="739"/>
        <end position="858"/>
    </location>
</feature>
<dbReference type="InterPro" id="IPR050561">
    <property type="entry name" value="PTP"/>
</dbReference>
<sequence length="858" mass="88808">MSVAAPAAAVASRAVSASPSVASSSVTDPDGDSIILDAHPEGTADTSGTTRSMDAPAPANEQGVHPSGPVCSFGPRLAYTYFPTPGPTAELLNALTPGSPGRRTGTAARAGKGHGEGSAAATMASGSDDDSQGIYWFSIDDQLVYLSFFQDYGPLNVGCLYRFCLHLHSLLTSEEHAHQRIFLYSSDEPDKKVNAALLMALYAMVVMRWSVADCLHPLSALELQPYRDAGYSRADYHLHPQSILYGVHRALKHNLLDLSSFDLAAYEHAEKVETGDWNWITPGFVAFASPVEAGWSASLGSGGGGSVSGSPRRAGAGTSGPGGKISRAFKNVLEEFENKNVKVVVRLNKKLYDSGHFVTRGIDHVEMYFDDGTNPTLDMCRRFIDLSDRVISEGGAVAVHCKAGLGRTGTLIGAYLIYKHGFTADEAIGFMRLMRPGSCVGPQQHFLYENQLEWVRWAAQDELRRELASQNGLAGRALAAAGAAAATTTSLAASAPVTVVASGVAVGASAPMTPPIRAGEDGEEVPTGAQTPGRDGATVPPVTPRRPPPGQPRKTPGRSRHAVAEPETAPESAGKTAAEVEEERMEGVVMSSPRKARTSTGAGAAAAAANDVKGKQKMLNGDLEEAGDDEGDQDDDPALLASPKKLDLGAAASAAAVPASPVASTRPKTPSASTRPTRIARPARPLSALADNRIVDRIGTSTITRASTRAGAGNAMGMARSKAAKDLNVVLETHATGTITAPGAAGSAGAQGRYSLRNGRTTSAGNVTTSPPVSQAGQPPNSPTKLPQSQRVLGKRDSVVTPPVSTGSTSSNSGTPGPGFDPAVAAAAAGAAGGKIVNGRNVRRRRSSMGGHETVNAG</sequence>
<proteinExistence type="inferred from homology"/>
<keyword evidence="13" id="KW-0131">Cell cycle</keyword>
<dbReference type="PROSITE" id="PS50054">
    <property type="entry name" value="TYR_PHOSPHATASE_DUAL"/>
    <property type="match status" value="1"/>
</dbReference>
<feature type="compositionally biased region" description="Low complexity" evidence="14">
    <location>
        <begin position="799"/>
        <end position="815"/>
    </location>
</feature>
<evidence type="ECO:0000259" key="16">
    <source>
        <dbReference type="PROSITE" id="PS50056"/>
    </source>
</evidence>
<feature type="compositionally biased region" description="Low complexity" evidence="14">
    <location>
        <begin position="1"/>
        <end position="26"/>
    </location>
</feature>
<evidence type="ECO:0000256" key="11">
    <source>
        <dbReference type="ARBA" id="ARBA00023242"/>
    </source>
</evidence>
<feature type="compositionally biased region" description="Low complexity" evidence="14">
    <location>
        <begin position="823"/>
        <end position="840"/>
    </location>
</feature>
<feature type="compositionally biased region" description="Low complexity" evidence="14">
    <location>
        <begin position="650"/>
        <end position="664"/>
    </location>
</feature>
<keyword evidence="18" id="KW-1185">Reference proteome</keyword>
<dbReference type="InterPro" id="IPR044506">
    <property type="entry name" value="CDC14_C"/>
</dbReference>
<keyword evidence="9" id="KW-0378">Hydrolase</keyword>
<evidence type="ECO:0000256" key="5">
    <source>
        <dbReference type="ARBA" id="ARBA00022490"/>
    </source>
</evidence>
<comment type="subcellular location">
    <subcellularLocation>
        <location evidence="2">Cytoplasm</location>
    </subcellularLocation>
    <subcellularLocation>
        <location evidence="1">Nucleus</location>
    </subcellularLocation>
</comment>
<evidence type="ECO:0000259" key="15">
    <source>
        <dbReference type="PROSITE" id="PS50054"/>
    </source>
</evidence>
<dbReference type="InterPro" id="IPR003595">
    <property type="entry name" value="Tyr_Pase_cat"/>
</dbReference>
<protein>
    <recommendedName>
        <fullName evidence="4">protein-tyrosine-phosphatase</fullName>
        <ecNumber evidence="4">3.1.3.48</ecNumber>
    </recommendedName>
</protein>
<dbReference type="GO" id="GO:0005737">
    <property type="term" value="C:cytoplasm"/>
    <property type="evidence" value="ECO:0007669"/>
    <property type="project" value="UniProtKB-SubCell"/>
</dbReference>
<feature type="region of interest" description="Disordered" evidence="14">
    <location>
        <begin position="95"/>
        <end position="127"/>
    </location>
</feature>
<dbReference type="PANTHER" id="PTHR23339">
    <property type="entry name" value="TYROSINE SPECIFIC PROTEIN PHOSPHATASE AND DUAL SPECIFICITY PROTEIN PHOSPHATASE"/>
    <property type="match status" value="1"/>
</dbReference>
<keyword evidence="12" id="KW-0469">Meiosis</keyword>
<evidence type="ECO:0000256" key="2">
    <source>
        <dbReference type="ARBA" id="ARBA00004496"/>
    </source>
</evidence>
<evidence type="ECO:0000256" key="8">
    <source>
        <dbReference type="ARBA" id="ARBA00022776"/>
    </source>
</evidence>
<dbReference type="GO" id="GO:0005730">
    <property type="term" value="C:nucleolus"/>
    <property type="evidence" value="ECO:0007669"/>
    <property type="project" value="UniProtKB-ARBA"/>
</dbReference>
<keyword evidence="7" id="KW-0132">Cell division</keyword>
<dbReference type="InterPro" id="IPR016130">
    <property type="entry name" value="Tyr_Pase_AS"/>
</dbReference>
<comment type="caution">
    <text evidence="17">The sequence shown here is derived from an EMBL/GenBank/DDBJ whole genome shotgun (WGS) entry which is preliminary data.</text>
</comment>
<keyword evidence="6" id="KW-0597">Phosphoprotein</keyword>
<dbReference type="Pfam" id="PF14671">
    <property type="entry name" value="DSPn"/>
    <property type="match status" value="1"/>
</dbReference>
<dbReference type="InterPro" id="IPR020422">
    <property type="entry name" value="TYR_PHOSPHATASE_DUAL_dom"/>
</dbReference>
<dbReference type="GO" id="GO:0033554">
    <property type="term" value="P:cellular response to stress"/>
    <property type="evidence" value="ECO:0007669"/>
    <property type="project" value="UniProtKB-ARBA"/>
</dbReference>
<dbReference type="GO" id="GO:0000278">
    <property type="term" value="P:mitotic cell cycle"/>
    <property type="evidence" value="ECO:0007669"/>
    <property type="project" value="UniProtKB-ARBA"/>
</dbReference>
<dbReference type="CDD" id="cd14499">
    <property type="entry name" value="CDC14_C"/>
    <property type="match status" value="1"/>
</dbReference>
<feature type="domain" description="Tyrosine-protein phosphatase" evidence="15">
    <location>
        <begin position="315"/>
        <end position="460"/>
    </location>
</feature>
<organism evidence="17 18">
    <name type="scientific">Rhodotorula taiwanensis</name>
    <dbReference type="NCBI Taxonomy" id="741276"/>
    <lineage>
        <taxon>Eukaryota</taxon>
        <taxon>Fungi</taxon>
        <taxon>Dikarya</taxon>
        <taxon>Basidiomycota</taxon>
        <taxon>Pucciniomycotina</taxon>
        <taxon>Microbotryomycetes</taxon>
        <taxon>Sporidiobolales</taxon>
        <taxon>Sporidiobolaceae</taxon>
        <taxon>Rhodotorula</taxon>
    </lineage>
</organism>
<evidence type="ECO:0000256" key="9">
    <source>
        <dbReference type="ARBA" id="ARBA00022801"/>
    </source>
</evidence>
<dbReference type="EMBL" id="PJQD01000035">
    <property type="protein sequence ID" value="POY73822.1"/>
    <property type="molecule type" value="Genomic_DNA"/>
</dbReference>
<accession>A0A2S5BAL7</accession>
<dbReference type="OrthoDB" id="5632at2759"/>
<evidence type="ECO:0000256" key="14">
    <source>
        <dbReference type="SAM" id="MobiDB-lite"/>
    </source>
</evidence>
<dbReference type="SMART" id="SM00404">
    <property type="entry name" value="PTPc_motif"/>
    <property type="match status" value="1"/>
</dbReference>
<keyword evidence="10" id="KW-0904">Protein phosphatase</keyword>
<keyword evidence="5" id="KW-0963">Cytoplasm</keyword>
<dbReference type="FunFam" id="3.90.190.10:FF:000038">
    <property type="entry name" value="Tyrosine-protein phosphatase CDC14"/>
    <property type="match status" value="1"/>
</dbReference>